<dbReference type="Gene3D" id="3.40.50.720">
    <property type="entry name" value="NAD(P)-binding Rossmann-like Domain"/>
    <property type="match status" value="1"/>
</dbReference>
<dbReference type="AlphaFoldDB" id="A0A2N5C7I7"/>
<comment type="similarity">
    <text evidence="1 3">Belongs to the short-chain dehydrogenases/reductases (SDR) family.</text>
</comment>
<dbReference type="Pfam" id="PF00106">
    <property type="entry name" value="adh_short"/>
    <property type="match status" value="1"/>
</dbReference>
<dbReference type="PRINTS" id="PR00080">
    <property type="entry name" value="SDRFAMILY"/>
</dbReference>
<dbReference type="InterPro" id="IPR036291">
    <property type="entry name" value="NAD(P)-bd_dom_sf"/>
</dbReference>
<evidence type="ECO:0000313" key="5">
    <source>
        <dbReference type="Proteomes" id="UP000234341"/>
    </source>
</evidence>
<dbReference type="PROSITE" id="PS00061">
    <property type="entry name" value="ADH_SHORT"/>
    <property type="match status" value="1"/>
</dbReference>
<name>A0A2N5C7I7_9BURK</name>
<dbReference type="GO" id="GO:0016491">
    <property type="term" value="F:oxidoreductase activity"/>
    <property type="evidence" value="ECO:0007669"/>
    <property type="project" value="UniProtKB-KW"/>
</dbReference>
<evidence type="ECO:0000313" key="4">
    <source>
        <dbReference type="EMBL" id="PLP98157.1"/>
    </source>
</evidence>
<dbReference type="InterPro" id="IPR002347">
    <property type="entry name" value="SDR_fam"/>
</dbReference>
<dbReference type="OrthoDB" id="5786478at2"/>
<dbReference type="PANTHER" id="PTHR43391:SF91">
    <property type="entry name" value="OS04G0390700 PROTEIN"/>
    <property type="match status" value="1"/>
</dbReference>
<dbReference type="PANTHER" id="PTHR43391">
    <property type="entry name" value="RETINOL DEHYDROGENASE-RELATED"/>
    <property type="match status" value="1"/>
</dbReference>
<dbReference type="InterPro" id="IPR020904">
    <property type="entry name" value="Sc_DH/Rdtase_CS"/>
</dbReference>
<reference evidence="4 5" key="1">
    <citation type="submission" date="2017-12" db="EMBL/GenBank/DDBJ databases">
        <title>Genome sequence of the active heterotrophic nitrifier-denitrifier, Cupriavidus pauculus UM1.</title>
        <authorList>
            <person name="Putonti C."/>
            <person name="Castignetti D."/>
        </authorList>
    </citation>
    <scope>NUCLEOTIDE SEQUENCE [LARGE SCALE GENOMIC DNA]</scope>
    <source>
        <strain evidence="4 5">UM1</strain>
    </source>
</reference>
<dbReference type="PRINTS" id="PR00081">
    <property type="entry name" value="GDHRDH"/>
</dbReference>
<evidence type="ECO:0000256" key="2">
    <source>
        <dbReference type="ARBA" id="ARBA00023002"/>
    </source>
</evidence>
<dbReference type="NCBIfam" id="NF006119">
    <property type="entry name" value="PRK08264.1-5"/>
    <property type="match status" value="1"/>
</dbReference>
<accession>A0A2N5C7I7</accession>
<evidence type="ECO:0000256" key="1">
    <source>
        <dbReference type="ARBA" id="ARBA00006484"/>
    </source>
</evidence>
<protein>
    <submittedName>
        <fullName evidence="4">Short-chain dehydrogenase</fullName>
    </submittedName>
</protein>
<gene>
    <name evidence="4" type="ORF">CYJ10_23860</name>
</gene>
<comment type="caution">
    <text evidence="4">The sequence shown here is derived from an EMBL/GenBank/DDBJ whole genome shotgun (WGS) entry which is preliminary data.</text>
</comment>
<dbReference type="RefSeq" id="WP_101683918.1">
    <property type="nucleotide sequence ID" value="NZ_PJRP01000013.1"/>
</dbReference>
<organism evidence="4 5">
    <name type="scientific">Cupriavidus pauculus</name>
    <dbReference type="NCBI Taxonomy" id="82633"/>
    <lineage>
        <taxon>Bacteria</taxon>
        <taxon>Pseudomonadati</taxon>
        <taxon>Pseudomonadota</taxon>
        <taxon>Betaproteobacteria</taxon>
        <taxon>Burkholderiales</taxon>
        <taxon>Burkholderiaceae</taxon>
        <taxon>Cupriavidus</taxon>
    </lineage>
</organism>
<dbReference type="Proteomes" id="UP000234341">
    <property type="component" value="Unassembled WGS sequence"/>
</dbReference>
<keyword evidence="2" id="KW-0560">Oxidoreductase</keyword>
<dbReference type="NCBIfam" id="NF006117">
    <property type="entry name" value="PRK08264.1-3"/>
    <property type="match status" value="1"/>
</dbReference>
<sequence length="239" mass="25251">MKIKGSVVFVTGASRGLGLAFAREAVARGAAKVYAGVRNPAAFDKPGIVPVMLDVTDPASVAAAAEMAKDVTVLVNNAGIAEITGSPFSDLAEDHARRIFETNYYGVMRVTRAFEPRLPNDGRGAIVNVLSDVTWRTVPMLAPYSASKAAAWSYTNNIRAQLKERGISVVGLHVGFVDTDLTKAFDVPKASPRDVVSQTYDALEAGESEVLADAGSKALKRTLSLAVPGYIDPEVLAGQ</sequence>
<proteinExistence type="inferred from homology"/>
<dbReference type="SUPFAM" id="SSF51735">
    <property type="entry name" value="NAD(P)-binding Rossmann-fold domains"/>
    <property type="match status" value="1"/>
</dbReference>
<dbReference type="GO" id="GO:0005829">
    <property type="term" value="C:cytosol"/>
    <property type="evidence" value="ECO:0007669"/>
    <property type="project" value="TreeGrafter"/>
</dbReference>
<evidence type="ECO:0000256" key="3">
    <source>
        <dbReference type="RuleBase" id="RU000363"/>
    </source>
</evidence>
<dbReference type="EMBL" id="PJRP01000013">
    <property type="protein sequence ID" value="PLP98157.1"/>
    <property type="molecule type" value="Genomic_DNA"/>
</dbReference>